<accession>A0A562R1B9</accession>
<comment type="caution">
    <text evidence="2">The sequence shown here is derived from an EMBL/GenBank/DDBJ whole genome shotgun (WGS) entry which is preliminary data.</text>
</comment>
<dbReference type="RefSeq" id="WP_018643118.1">
    <property type="nucleotide sequence ID" value="NZ_VLLA01000021.1"/>
</dbReference>
<proteinExistence type="predicted"/>
<feature type="compositionally biased region" description="Polar residues" evidence="1">
    <location>
        <begin position="1"/>
        <end position="10"/>
    </location>
</feature>
<reference evidence="2 3" key="1">
    <citation type="journal article" date="2015" name="Stand. Genomic Sci.">
        <title>Genomic Encyclopedia of Bacterial and Archaeal Type Strains, Phase III: the genomes of soil and plant-associated and newly described type strains.</title>
        <authorList>
            <person name="Whitman W.B."/>
            <person name="Woyke T."/>
            <person name="Klenk H.P."/>
            <person name="Zhou Y."/>
            <person name="Lilburn T.G."/>
            <person name="Beck B.J."/>
            <person name="De Vos P."/>
            <person name="Vandamme P."/>
            <person name="Eisen J.A."/>
            <person name="Garrity G."/>
            <person name="Hugenholtz P."/>
            <person name="Kyrpides N.C."/>
        </authorList>
    </citation>
    <scope>NUCLEOTIDE SEQUENCE [LARGE SCALE GENOMIC DNA]</scope>
    <source>
        <strain evidence="2 3">CGMCC 1.10948</strain>
    </source>
</reference>
<sequence length="62" mass="6794">MTVKTTSRNLPRSRPRIDKERATQEATIEDTGETEANDRDLAHGDGGTIDLPTKPGDLSKDD</sequence>
<protein>
    <submittedName>
        <fullName evidence="2">Uncharacterized protein</fullName>
    </submittedName>
</protein>
<evidence type="ECO:0000313" key="2">
    <source>
        <dbReference type="EMBL" id="TWI62841.1"/>
    </source>
</evidence>
<name>A0A562R1B9_9BRAD</name>
<dbReference type="AlphaFoldDB" id="A0A562R1B9"/>
<evidence type="ECO:0000313" key="3">
    <source>
        <dbReference type="Proteomes" id="UP000316291"/>
    </source>
</evidence>
<dbReference type="EMBL" id="VLLA01000021">
    <property type="protein sequence ID" value="TWI62841.1"/>
    <property type="molecule type" value="Genomic_DNA"/>
</dbReference>
<gene>
    <name evidence="2" type="ORF">IQ16_06589</name>
</gene>
<organism evidence="2 3">
    <name type="scientific">Bradyrhizobium huanghuaihaiense</name>
    <dbReference type="NCBI Taxonomy" id="990078"/>
    <lineage>
        <taxon>Bacteria</taxon>
        <taxon>Pseudomonadati</taxon>
        <taxon>Pseudomonadota</taxon>
        <taxon>Alphaproteobacteria</taxon>
        <taxon>Hyphomicrobiales</taxon>
        <taxon>Nitrobacteraceae</taxon>
        <taxon>Bradyrhizobium</taxon>
    </lineage>
</organism>
<dbReference type="OrthoDB" id="8254518at2"/>
<keyword evidence="3" id="KW-1185">Reference proteome</keyword>
<dbReference type="Proteomes" id="UP000316291">
    <property type="component" value="Unassembled WGS sequence"/>
</dbReference>
<feature type="region of interest" description="Disordered" evidence="1">
    <location>
        <begin position="1"/>
        <end position="62"/>
    </location>
</feature>
<evidence type="ECO:0000256" key="1">
    <source>
        <dbReference type="SAM" id="MobiDB-lite"/>
    </source>
</evidence>